<reference evidence="8" key="1">
    <citation type="journal article" date="2020" name="Stud. Mycol.">
        <title>101 Dothideomycetes genomes: a test case for predicting lifestyles and emergence of pathogens.</title>
        <authorList>
            <person name="Haridas S."/>
            <person name="Albert R."/>
            <person name="Binder M."/>
            <person name="Bloem J."/>
            <person name="Labutti K."/>
            <person name="Salamov A."/>
            <person name="Andreopoulos B."/>
            <person name="Baker S."/>
            <person name="Barry K."/>
            <person name="Bills G."/>
            <person name="Bluhm B."/>
            <person name="Cannon C."/>
            <person name="Castanera R."/>
            <person name="Culley D."/>
            <person name="Daum C."/>
            <person name="Ezra D."/>
            <person name="Gonzalez J."/>
            <person name="Henrissat B."/>
            <person name="Kuo A."/>
            <person name="Liang C."/>
            <person name="Lipzen A."/>
            <person name="Lutzoni F."/>
            <person name="Magnuson J."/>
            <person name="Mondo S."/>
            <person name="Nolan M."/>
            <person name="Ohm R."/>
            <person name="Pangilinan J."/>
            <person name="Park H.-J."/>
            <person name="Ramirez L."/>
            <person name="Alfaro M."/>
            <person name="Sun H."/>
            <person name="Tritt A."/>
            <person name="Yoshinaga Y."/>
            <person name="Zwiers L.-H."/>
            <person name="Turgeon B."/>
            <person name="Goodwin S."/>
            <person name="Spatafora J."/>
            <person name="Crous P."/>
            <person name="Grigoriev I."/>
        </authorList>
    </citation>
    <scope>NUCLEOTIDE SEQUENCE</scope>
    <source>
        <strain evidence="8">CBS 115976</strain>
    </source>
</reference>
<feature type="compositionally biased region" description="Basic and acidic residues" evidence="5">
    <location>
        <begin position="1164"/>
        <end position="1183"/>
    </location>
</feature>
<dbReference type="GO" id="GO:0005737">
    <property type="term" value="C:cytoplasm"/>
    <property type="evidence" value="ECO:0007669"/>
    <property type="project" value="TreeGrafter"/>
</dbReference>
<keyword evidence="2 8" id="KW-0378">Hydrolase</keyword>
<dbReference type="InterPro" id="IPR014001">
    <property type="entry name" value="Helicase_ATP-bd"/>
</dbReference>
<dbReference type="InterPro" id="IPR011545">
    <property type="entry name" value="DEAD/DEAH_box_helicase_dom"/>
</dbReference>
<dbReference type="Pfam" id="PF26076">
    <property type="entry name" value="WHD_DDX60"/>
    <property type="match status" value="1"/>
</dbReference>
<feature type="domain" description="Helicase C-terminal" evidence="7">
    <location>
        <begin position="1197"/>
        <end position="1353"/>
    </location>
</feature>
<dbReference type="GO" id="GO:0016787">
    <property type="term" value="F:hydrolase activity"/>
    <property type="evidence" value="ECO:0007669"/>
    <property type="project" value="UniProtKB-KW"/>
</dbReference>
<evidence type="ECO:0000313" key="9">
    <source>
        <dbReference type="Proteomes" id="UP000799302"/>
    </source>
</evidence>
<evidence type="ECO:0000259" key="7">
    <source>
        <dbReference type="PROSITE" id="PS51194"/>
    </source>
</evidence>
<organism evidence="8 9">
    <name type="scientific">Microthyrium microscopicum</name>
    <dbReference type="NCBI Taxonomy" id="703497"/>
    <lineage>
        <taxon>Eukaryota</taxon>
        <taxon>Fungi</taxon>
        <taxon>Dikarya</taxon>
        <taxon>Ascomycota</taxon>
        <taxon>Pezizomycotina</taxon>
        <taxon>Dothideomycetes</taxon>
        <taxon>Dothideomycetes incertae sedis</taxon>
        <taxon>Microthyriales</taxon>
        <taxon>Microthyriaceae</taxon>
        <taxon>Microthyrium</taxon>
    </lineage>
</organism>
<keyword evidence="9" id="KW-1185">Reference proteome</keyword>
<dbReference type="InterPro" id="IPR027417">
    <property type="entry name" value="P-loop_NTPase"/>
</dbReference>
<dbReference type="Pfam" id="PF23002">
    <property type="entry name" value="PIN-like_DDX60"/>
    <property type="match status" value="1"/>
</dbReference>
<dbReference type="CDD" id="cd18795">
    <property type="entry name" value="SF2_C_Ski2"/>
    <property type="match status" value="1"/>
</dbReference>
<evidence type="ECO:0000256" key="5">
    <source>
        <dbReference type="SAM" id="MobiDB-lite"/>
    </source>
</evidence>
<dbReference type="PROSITE" id="PS51192">
    <property type="entry name" value="HELICASE_ATP_BIND_1"/>
    <property type="match status" value="1"/>
</dbReference>
<dbReference type="Pfam" id="PF00270">
    <property type="entry name" value="DEAD"/>
    <property type="match status" value="1"/>
</dbReference>
<evidence type="ECO:0000256" key="4">
    <source>
        <dbReference type="ARBA" id="ARBA00022840"/>
    </source>
</evidence>
<accession>A0A6A6UE66</accession>
<dbReference type="InterPro" id="IPR001650">
    <property type="entry name" value="Helicase_C-like"/>
</dbReference>
<keyword evidence="1" id="KW-0547">Nucleotide-binding</keyword>
<name>A0A6A6UE66_9PEZI</name>
<dbReference type="Pfam" id="PF00271">
    <property type="entry name" value="Helicase_C"/>
    <property type="match status" value="1"/>
</dbReference>
<dbReference type="SMART" id="SM00487">
    <property type="entry name" value="DEXDc"/>
    <property type="match status" value="1"/>
</dbReference>
<dbReference type="Proteomes" id="UP000799302">
    <property type="component" value="Unassembled WGS sequence"/>
</dbReference>
<feature type="compositionally biased region" description="Acidic residues" evidence="5">
    <location>
        <begin position="1724"/>
        <end position="1751"/>
    </location>
</feature>
<feature type="region of interest" description="Disordered" evidence="5">
    <location>
        <begin position="1715"/>
        <end position="1751"/>
    </location>
</feature>
<dbReference type="PANTHER" id="PTHR44533:SF4">
    <property type="entry name" value="DEAD_H RNA HELICASE, PUTATIVE-RELATED"/>
    <property type="match status" value="1"/>
</dbReference>
<dbReference type="GO" id="GO:0005524">
    <property type="term" value="F:ATP binding"/>
    <property type="evidence" value="ECO:0007669"/>
    <property type="project" value="UniProtKB-KW"/>
</dbReference>
<dbReference type="InterPro" id="IPR052431">
    <property type="entry name" value="SKI2_subfamily_helicases"/>
</dbReference>
<evidence type="ECO:0000256" key="3">
    <source>
        <dbReference type="ARBA" id="ARBA00022806"/>
    </source>
</evidence>
<dbReference type="GO" id="GO:0003676">
    <property type="term" value="F:nucleic acid binding"/>
    <property type="evidence" value="ECO:0007669"/>
    <property type="project" value="InterPro"/>
</dbReference>
<dbReference type="GO" id="GO:0004386">
    <property type="term" value="F:helicase activity"/>
    <property type="evidence" value="ECO:0007669"/>
    <property type="project" value="UniProtKB-KW"/>
</dbReference>
<dbReference type="PROSITE" id="PS51194">
    <property type="entry name" value="HELICASE_CTER"/>
    <property type="match status" value="1"/>
</dbReference>
<feature type="region of interest" description="Disordered" evidence="5">
    <location>
        <begin position="509"/>
        <end position="546"/>
    </location>
</feature>
<evidence type="ECO:0000313" key="8">
    <source>
        <dbReference type="EMBL" id="KAF2669184.1"/>
    </source>
</evidence>
<keyword evidence="3" id="KW-0347">Helicase</keyword>
<dbReference type="InterPro" id="IPR059032">
    <property type="entry name" value="WHD_DDX60"/>
</dbReference>
<dbReference type="SMART" id="SM00490">
    <property type="entry name" value="HELICc"/>
    <property type="match status" value="1"/>
</dbReference>
<keyword evidence="4" id="KW-0067">ATP-binding</keyword>
<dbReference type="FunFam" id="3.40.50.300:FF:001039">
    <property type="entry name" value="ATP-dependent RNA helicase DDX60"/>
    <property type="match status" value="1"/>
</dbReference>
<dbReference type="Gene3D" id="3.40.50.300">
    <property type="entry name" value="P-loop containing nucleotide triphosphate hydrolases"/>
    <property type="match status" value="2"/>
</dbReference>
<sequence length="1780" mass="199763">MSIQAWYSKLFSLKVDLVGDYAGSEFFLLNGDSLLLHVFENEYLNFDDGLQLLHASFLAERFLHSLKTRNCNFGVVFFDSLANACIPAYTELSAHSKYLFAREAIIQHFEHALSTTHNIPLRRFTSPWDPEFSEYLSLTGAYFWMAHDGALNAKAVIDTDANPKLQEHHVESQTILRKTIHHLLCVGINTALLNDLEFRDTKIMARVVEANKRSDEIDDEPRHNSSNLMTTIELPDDLEEFNEALIELSKKLSPREVLIIMALVCMVKTGALKKTPDNVTRIKATILHLTLVKHLKLEDRAVRQAKHDLEDNKFLSLLAEAALDVLKSDGWTTTMGVSTLEEFDLADCIDGRVLLATITNFTVSKLAFDDSIKEDFAALLAAFQEACGIEITVDIKSSGMANGGISQKPHASLAKVSVLPFDNPVFDKHLKDIHIKVKKADTADKNSTRIFQELSHWHNHKRLLAPKAIPVVDPKTARRLERRTNFLMADMRDYAVSLTNAAGGILEPETILSQGTAKETPKPTKSKQQQNSKSGKSAMRTELDTRRQKQLEKSHVEWIAAWKTKLQSIEIVDDQLQRYFLAKEALSQLKNDRRSVVEPEIYCYMLHCAATAWKLAALKSARAESPDIAVLIWSISLKLAALAEGVSTAIAKCLQITLEALHLPKLPLSTTSDRKLSFKFVELSPTAELAIPNQSSTLDFQLKFAGPYMDRNIDSEPDARVTGFRPDKWQRRVLDLIDEHKSLFVVAPTSAGKTFISFYAMKQILQEDDNGVIVYVAPTKALVNQIAAEVAARFSKTFKHGGKSVWGIHTRDYRINNPTGCQVLVTVPAVLQILLMAPSNAKKWSTRIKRIIFDEVHCIGQADDGVVWEQLLLMAPCPIIALSATVGNPLAFCDWLRNTQQANGMELEMVQHKARYSDLRKFCYQPPKKFKFGGFTFPKPSIRLGLDDVPGFKFIHPVASLQNRSRGMPADLDLEPRDALLLWEVMTKHQTKDFPVDDTLNPQKNLPEVPRKVEVVAWTSKLKDLLLTWMAKPSSPFEKVVHEFGDGVRSFESPTSQESIGPFEKYSEYLPMDFSTTEQLTYLKETTLPLIASLNQQDALPALFFNYDRSACESIAKHIFTQVKEAENKWKESDPTWKKKIIAWEAWKKVDAKKAASSAKQKPKKDASTDEKMSKEDRRREDSQDTSAFASFDPNDPIDGFHMANTKLMPKSEFLEYRNDLERRDIAEWLIEALQRGIGIHHAGMNRKYRQICESLFRKGYLRVVIATGTLALGINMPCKTVVFSGDSIFLTALNYRQAAGRAGRRGFDLLGNVVFHGLSSNRIFRILSSRLPDLSGHFPITTSLVLRMTSLLAGSDQSTFAIKAIDSIFASPRIYLGGPEAKHTVLHHLRFSLEYLRQNDLLSEKGTPLNFAGLVCHLYYTENAAFAFHALLRGGFFHELCEKVTENPDEVIDQLMLVLSHIFGRQNLPPAFSERRAEAIKQSSSIVVLPNLPEDAIAIMRSHSRNTRDLFAGYVSTFIDQQVKEPDVYLPFTGQKCGGTKSASSVKSFLATREPTKITSPFIALSGHDDSWESISDLCQTVRSGVWLEESAIPHVGIYPDEGDAPLNAYLYDFFRHGNVKALEEGNGIRKGEVWFALDDFSRVLATIVTGLTNFFKLSSDADIEMLEVKGRGAAHEEEVNFQELEDLSQAVALGTAGPLAFKAEENVPIQPVKAKKEKVMDSWDDGDDDSSEDEAAAEDTSDADGSVVDDDTTRLHKVLKAFQLLRGDFDTKFKKMWA</sequence>
<gene>
    <name evidence="8" type="ORF">BT63DRAFT_446869</name>
</gene>
<dbReference type="SUPFAM" id="SSF52540">
    <property type="entry name" value="P-loop containing nucleoside triphosphate hydrolases"/>
    <property type="match status" value="1"/>
</dbReference>
<feature type="domain" description="Helicase ATP-binding" evidence="6">
    <location>
        <begin position="734"/>
        <end position="904"/>
    </location>
</feature>
<protein>
    <submittedName>
        <fullName evidence="8">P-loop containing nucleoside triphosphate hydrolase protein</fullName>
    </submittedName>
</protein>
<evidence type="ECO:0000259" key="6">
    <source>
        <dbReference type="PROSITE" id="PS51192"/>
    </source>
</evidence>
<evidence type="ECO:0000256" key="2">
    <source>
        <dbReference type="ARBA" id="ARBA00022801"/>
    </source>
</evidence>
<dbReference type="InterPro" id="IPR055124">
    <property type="entry name" value="PIN-like_DDX60"/>
</dbReference>
<evidence type="ECO:0000256" key="1">
    <source>
        <dbReference type="ARBA" id="ARBA00022741"/>
    </source>
</evidence>
<proteinExistence type="predicted"/>
<feature type="compositionally biased region" description="Low complexity" evidence="5">
    <location>
        <begin position="526"/>
        <end position="537"/>
    </location>
</feature>
<dbReference type="EMBL" id="MU004235">
    <property type="protein sequence ID" value="KAF2669184.1"/>
    <property type="molecule type" value="Genomic_DNA"/>
</dbReference>
<dbReference type="PANTHER" id="PTHR44533">
    <property type="entry name" value="DEAD/H RNA HELICASE, PUTATIVE-RELATED"/>
    <property type="match status" value="1"/>
</dbReference>
<feature type="region of interest" description="Disordered" evidence="5">
    <location>
        <begin position="1154"/>
        <end position="1191"/>
    </location>
</feature>
<dbReference type="OrthoDB" id="2320933at2759"/>
<dbReference type="CDD" id="cd18025">
    <property type="entry name" value="DEXHc_DDX60"/>
    <property type="match status" value="1"/>
</dbReference>